<keyword evidence="3" id="KW-1185">Reference proteome</keyword>
<feature type="transmembrane region" description="Helical" evidence="1">
    <location>
        <begin position="71"/>
        <end position="99"/>
    </location>
</feature>
<evidence type="ECO:0008006" key="4">
    <source>
        <dbReference type="Google" id="ProtNLM"/>
    </source>
</evidence>
<dbReference type="EMBL" id="CP022572">
    <property type="protein sequence ID" value="AZU60382.1"/>
    <property type="molecule type" value="Genomic_DNA"/>
</dbReference>
<feature type="transmembrane region" description="Helical" evidence="1">
    <location>
        <begin position="29"/>
        <end position="51"/>
    </location>
</feature>
<dbReference type="AlphaFoldDB" id="A0A3Q9QQ02"/>
<dbReference type="KEGG" id="nmk:CHR53_03365"/>
<accession>A0A3Q9QQ02</accession>
<feature type="transmembrane region" description="Helical" evidence="1">
    <location>
        <begin position="119"/>
        <end position="139"/>
    </location>
</feature>
<organism evidence="2 3">
    <name type="scientific">Neobacillus mesonae</name>
    <dbReference type="NCBI Taxonomy" id="1193713"/>
    <lineage>
        <taxon>Bacteria</taxon>
        <taxon>Bacillati</taxon>
        <taxon>Bacillota</taxon>
        <taxon>Bacilli</taxon>
        <taxon>Bacillales</taxon>
        <taxon>Bacillaceae</taxon>
        <taxon>Neobacillus</taxon>
    </lineage>
</organism>
<keyword evidence="1" id="KW-1133">Transmembrane helix</keyword>
<evidence type="ECO:0000313" key="2">
    <source>
        <dbReference type="EMBL" id="AZU60382.1"/>
    </source>
</evidence>
<protein>
    <recommendedName>
        <fullName evidence="4">Yip1 domain-containing protein</fullName>
    </recommendedName>
</protein>
<keyword evidence="1" id="KW-0812">Transmembrane</keyword>
<proteinExistence type="predicted"/>
<gene>
    <name evidence="2" type="ORF">CHR53_03365</name>
</gene>
<evidence type="ECO:0000313" key="3">
    <source>
        <dbReference type="Proteomes" id="UP000282892"/>
    </source>
</evidence>
<dbReference type="RefSeq" id="WP_127484991.1">
    <property type="nucleotide sequence ID" value="NZ_CP022572.1"/>
</dbReference>
<keyword evidence="1" id="KW-0472">Membrane</keyword>
<name>A0A3Q9QQ02_9BACI</name>
<dbReference type="STRING" id="1193713.GCA_001636315_03193"/>
<dbReference type="Proteomes" id="UP000282892">
    <property type="component" value="Chromosome"/>
</dbReference>
<feature type="transmembrane region" description="Helical" evidence="1">
    <location>
        <begin position="192"/>
        <end position="215"/>
    </location>
</feature>
<reference evidence="2 3" key="1">
    <citation type="submission" date="2017-07" db="EMBL/GenBank/DDBJ databases">
        <title>The complete genome sequence of Bacillus mesonae strain H20-5, an efficient strain improving plant abiotic stress resistance.</title>
        <authorList>
            <person name="Kim S.Y."/>
            <person name="Song H."/>
            <person name="Sang M.K."/>
            <person name="Weon H.-Y."/>
            <person name="Song J."/>
        </authorList>
    </citation>
    <scope>NUCLEOTIDE SEQUENCE [LARGE SCALE GENOMIC DNA]</scope>
    <source>
        <strain evidence="2 3">H20-5</strain>
    </source>
</reference>
<sequence>MHQVRLIEGTFQPSAHFIGLKETEQVKGISLKIAVIIGSSMLVSAVGAYLGAGTEEIMKSMDTVGREKLEFAKLIFGIGEVLSGLLSPLFIMFFFALFFWPFFSQMNFGKILSIQLFPAFLYTVEKLLNVPLFLLLGISKESSPFGLGVLTQLITNQTYLVNLFSQITIFQIWSACLQVIAFRKMSDKPMSLIVLIVIFTHIIYMLLVTTSITLIQDLVISL</sequence>
<evidence type="ECO:0000256" key="1">
    <source>
        <dbReference type="SAM" id="Phobius"/>
    </source>
</evidence>
<dbReference type="OrthoDB" id="2455856at2"/>
<feature type="transmembrane region" description="Helical" evidence="1">
    <location>
        <begin position="159"/>
        <end position="180"/>
    </location>
</feature>